<evidence type="ECO:0000313" key="1">
    <source>
        <dbReference type="EMBL" id="SPW33140.1"/>
    </source>
</evidence>
<evidence type="ECO:0000313" key="2">
    <source>
        <dbReference type="Proteomes" id="UP000249886"/>
    </source>
</evidence>
<evidence type="ECO:0008006" key="3">
    <source>
        <dbReference type="Google" id="ProtNLM"/>
    </source>
</evidence>
<comment type="caution">
    <text evidence="1">The sequence shown here is derived from an EMBL/GenBank/DDBJ whole genome shotgun (WGS) entry which is preliminary data.</text>
</comment>
<accession>A0A6H9XTD0</accession>
<proteinExistence type="predicted"/>
<dbReference type="RefSeq" id="WP_005523501.1">
    <property type="nucleotide sequence ID" value="NZ_CP050134.2"/>
</dbReference>
<dbReference type="AlphaFoldDB" id="A0A6H9XTD0"/>
<gene>
    <name evidence="1" type="ORF">NCTC10254_02313</name>
</gene>
<name>A0A6H9XTD0_9CORY</name>
<dbReference type="Proteomes" id="UP000249886">
    <property type="component" value="Unassembled WGS sequence"/>
</dbReference>
<dbReference type="EMBL" id="UARK01000033">
    <property type="protein sequence ID" value="SPW33140.1"/>
    <property type="molecule type" value="Genomic_DNA"/>
</dbReference>
<reference evidence="1 2" key="1">
    <citation type="submission" date="2018-06" db="EMBL/GenBank/DDBJ databases">
        <authorList>
            <consortium name="Pathogen Informatics"/>
            <person name="Doyle S."/>
        </authorList>
    </citation>
    <scope>NUCLEOTIDE SEQUENCE [LARGE SCALE GENOMIC DNA]</scope>
    <source>
        <strain evidence="1 2">NCTC10254</strain>
    </source>
</reference>
<dbReference type="GeneID" id="84575298"/>
<protein>
    <recommendedName>
        <fullName evidence="3">Restriction endonuclease</fullName>
    </recommendedName>
</protein>
<sequence>MEQDNLLREAQKVRAIIQQRGVSVYDSPTNVESDDFFTVVQLEALLKKQLIGRTDLAGLAVRTRSRIAKTLVCEALGYQAPRSFKRVSPRLPHPLIDVYAQQSTNLQIWNEEIDTARRYVILILDDKSITNVRVITGADLAHYDYTGTLTSKYQASRRSENYDSLLVSTSDTAYFTETLKPSDEAILGLPTNQPEVGKVLTIEEVYRRVLPIVGRDFEDPGVVQERNRGAVIHQEVCKQLGMVEFADNGQFPDILSQLIEVKLQLARTVDLGLELPNSNTPLASTNGMFSGRDVRYVIFYADRHNSSFTITHVVVVTGADFFQEHRQFGGLTTNKKLQLRLPTSWFSG</sequence>
<dbReference type="REBASE" id="382981">
    <property type="entry name" value="Cma14266IP"/>
</dbReference>
<organism evidence="1 2">
    <name type="scientific">Corynebacterium matruchotii</name>
    <dbReference type="NCBI Taxonomy" id="43768"/>
    <lineage>
        <taxon>Bacteria</taxon>
        <taxon>Bacillati</taxon>
        <taxon>Actinomycetota</taxon>
        <taxon>Actinomycetes</taxon>
        <taxon>Mycobacteriales</taxon>
        <taxon>Corynebacteriaceae</taxon>
        <taxon>Corynebacterium</taxon>
    </lineage>
</organism>